<organism evidence="1 2">
    <name type="scientific">Arabidopsis thaliana</name>
    <name type="common">Mouse-ear cress</name>
    <dbReference type="NCBI Taxonomy" id="3702"/>
    <lineage>
        <taxon>Eukaryota</taxon>
        <taxon>Viridiplantae</taxon>
        <taxon>Streptophyta</taxon>
        <taxon>Embryophyta</taxon>
        <taxon>Tracheophyta</taxon>
        <taxon>Spermatophyta</taxon>
        <taxon>Magnoliopsida</taxon>
        <taxon>eudicotyledons</taxon>
        <taxon>Gunneridae</taxon>
        <taxon>Pentapetalae</taxon>
        <taxon>rosids</taxon>
        <taxon>malvids</taxon>
        <taxon>Brassicales</taxon>
        <taxon>Brassicaceae</taxon>
        <taxon>Camelineae</taxon>
        <taxon>Arabidopsis</taxon>
    </lineage>
</organism>
<dbReference type="CDD" id="cd00303">
    <property type="entry name" value="retropepsin_like"/>
    <property type="match status" value="1"/>
</dbReference>
<accession>A0A654FDE3</accession>
<dbReference type="Gene3D" id="2.40.70.10">
    <property type="entry name" value="Acid Proteases"/>
    <property type="match status" value="1"/>
</dbReference>
<dbReference type="ExpressionAtlas" id="A0A654FDE3">
    <property type="expression patterns" value="differential"/>
</dbReference>
<reference evidence="1 2" key="1">
    <citation type="submission" date="2019-11" db="EMBL/GenBank/DDBJ databases">
        <authorList>
            <person name="Jiao W.-B."/>
            <person name="Schneeberger K."/>
        </authorList>
    </citation>
    <scope>NUCLEOTIDE SEQUENCE [LARGE SCALE GENOMIC DNA]</scope>
    <source>
        <strain evidence="2">cv. An-1</strain>
    </source>
</reference>
<sequence>MATQAAQTIPATIVIDLEAKLDQFVQNFEDKLDSIVQRLQAQQKEHRQGMREIFANFFPETACDEPPTMKNQEHHELHQVITTSSEATPTKTQTSLLRILSNTWWALNSQKLLLIFGSQSFQRRIILAGKEESILHKLAGEDVFMLIEAIIRTRFHQLFYEHIQDDASRDRHIGFSSDYEGSQSHELSGGANIRRNSRKLNQVRDNKEGYIRSMKQSGKQHESLVLNVGLKANSKEITLYHNVDDLMMPERNGRVGNGSLDWTNSAKAWELLTWNRMLEEINNNVTPRTEPYGDQVTQVELMSFIMVEGNTYGHGNEREGLLEDFKTIRQVKRQSTTEFTKGKDMRFYGFISCHKVVVVIDSGATNNFISDELALVLKLPTSTTNQASVLLGQRQCIQTIGTCFGINLLVQEVEINEKFLLLDLTKTDVDVILGYGGSQNFERQWLIWLNQYFSFFHNQQWVTLCAKDKELEQVTTKVVLKGRSKAMWGGIAKDIPWKQKMSGESLAKEIPWKQKISGESRKNFSEIMLKVSRLKSAQTIGNYGGLEAQQGSLGVMPMGYKGVGEKQEEFPLRLIFIGEAGQSPRPPELFCGKVLGQEGSLFQKHKGEKGGHLNLWLMTNEGKSWLEAGICLKLQNGVFECCKIS</sequence>
<gene>
    <name evidence="1" type="ORF">AN1_LOCUS14540</name>
</gene>
<evidence type="ECO:0000313" key="1">
    <source>
        <dbReference type="EMBL" id="VYS59098.1"/>
    </source>
</evidence>
<dbReference type="Proteomes" id="UP000426265">
    <property type="component" value="Unassembled WGS sequence"/>
</dbReference>
<dbReference type="InterPro" id="IPR021109">
    <property type="entry name" value="Peptidase_aspartic_dom_sf"/>
</dbReference>
<dbReference type="Pfam" id="PF08284">
    <property type="entry name" value="RVP_2"/>
    <property type="match status" value="1"/>
</dbReference>
<proteinExistence type="predicted"/>
<evidence type="ECO:0000313" key="2">
    <source>
        <dbReference type="Proteomes" id="UP000426265"/>
    </source>
</evidence>
<name>A0A654FDE3_ARATH</name>
<dbReference type="EMBL" id="CACRSJ010000106">
    <property type="protein sequence ID" value="VYS59098.1"/>
    <property type="molecule type" value="Genomic_DNA"/>
</dbReference>
<dbReference type="AlphaFoldDB" id="A0A654FDE3"/>
<protein>
    <submittedName>
        <fullName evidence="1">Uncharacterized protein</fullName>
    </submittedName>
</protein>